<proteinExistence type="inferred from homology"/>
<evidence type="ECO:0000256" key="1">
    <source>
        <dbReference type="ARBA" id="ARBA00022980"/>
    </source>
</evidence>
<comment type="caution">
    <text evidence="5">The sequence shown here is derived from an EMBL/GenBank/DDBJ whole genome shotgun (WGS) entry which is preliminary data.</text>
</comment>
<dbReference type="EMBL" id="PCRO01000027">
    <property type="protein sequence ID" value="PIP22768.1"/>
    <property type="molecule type" value="Genomic_DNA"/>
</dbReference>
<dbReference type="Proteomes" id="UP000229976">
    <property type="component" value="Unassembled WGS sequence"/>
</dbReference>
<dbReference type="NCBIfam" id="TIGR00002">
    <property type="entry name" value="S16"/>
    <property type="match status" value="1"/>
</dbReference>
<dbReference type="SUPFAM" id="SSF54565">
    <property type="entry name" value="Ribosomal protein S16"/>
    <property type="match status" value="1"/>
</dbReference>
<evidence type="ECO:0000256" key="4">
    <source>
        <dbReference type="SAM" id="MobiDB-lite"/>
    </source>
</evidence>
<protein>
    <recommendedName>
        <fullName evidence="3">Small ribosomal subunit protein bS16</fullName>
    </recommendedName>
</protein>
<dbReference type="GO" id="GO:0015935">
    <property type="term" value="C:small ribosomal subunit"/>
    <property type="evidence" value="ECO:0007669"/>
    <property type="project" value="TreeGrafter"/>
</dbReference>
<gene>
    <name evidence="3 5" type="primary">rpsP</name>
    <name evidence="5" type="ORF">COX37_02125</name>
</gene>
<evidence type="ECO:0000256" key="2">
    <source>
        <dbReference type="ARBA" id="ARBA00023274"/>
    </source>
</evidence>
<dbReference type="PANTHER" id="PTHR12919:SF20">
    <property type="entry name" value="SMALL RIBOSOMAL SUBUNIT PROTEIN BS16M"/>
    <property type="match status" value="1"/>
</dbReference>
<evidence type="ECO:0000256" key="3">
    <source>
        <dbReference type="HAMAP-Rule" id="MF_00385"/>
    </source>
</evidence>
<evidence type="ECO:0000313" key="6">
    <source>
        <dbReference type="Proteomes" id="UP000229976"/>
    </source>
</evidence>
<feature type="compositionally biased region" description="Basic and acidic residues" evidence="4">
    <location>
        <begin position="90"/>
        <end position="104"/>
    </location>
</feature>
<feature type="compositionally biased region" description="Basic and acidic residues" evidence="4">
    <location>
        <begin position="113"/>
        <end position="126"/>
    </location>
</feature>
<dbReference type="PANTHER" id="PTHR12919">
    <property type="entry name" value="30S RIBOSOMAL PROTEIN S16"/>
    <property type="match status" value="1"/>
</dbReference>
<organism evidence="5 6">
    <name type="scientific">Candidatus Nealsonbacteria bacterium CG23_combo_of_CG06-09_8_20_14_all_39_17</name>
    <dbReference type="NCBI Taxonomy" id="1974722"/>
    <lineage>
        <taxon>Bacteria</taxon>
        <taxon>Candidatus Nealsoniibacteriota</taxon>
    </lineage>
</organism>
<accession>A0A2G9YU60</accession>
<sequence>MLVIRLLRKGRKNQPFFKIVVTDKKNAPRGGRFVEEVGFWNPKTKEKTLNGDRIKHWISMGAKPSETVYNLLIVGKIIEGKKTAVHKKSRPEAHRPLDDKKKPAEGGTAPVAEAKKEEKPAEAVAQ</sequence>
<evidence type="ECO:0000313" key="5">
    <source>
        <dbReference type="EMBL" id="PIP22768.1"/>
    </source>
</evidence>
<keyword evidence="1 3" id="KW-0689">Ribosomal protein</keyword>
<keyword evidence="2 3" id="KW-0687">Ribonucleoprotein</keyword>
<comment type="similarity">
    <text evidence="3">Belongs to the bacterial ribosomal protein bS16 family.</text>
</comment>
<dbReference type="Pfam" id="PF00886">
    <property type="entry name" value="Ribosomal_S16"/>
    <property type="match status" value="1"/>
</dbReference>
<dbReference type="GO" id="GO:0006412">
    <property type="term" value="P:translation"/>
    <property type="evidence" value="ECO:0007669"/>
    <property type="project" value="UniProtKB-UniRule"/>
</dbReference>
<dbReference type="GO" id="GO:0005737">
    <property type="term" value="C:cytoplasm"/>
    <property type="evidence" value="ECO:0007669"/>
    <property type="project" value="UniProtKB-ARBA"/>
</dbReference>
<dbReference type="InterPro" id="IPR000307">
    <property type="entry name" value="Ribosomal_bS16"/>
</dbReference>
<name>A0A2G9YU60_9BACT</name>
<reference evidence="5 6" key="1">
    <citation type="submission" date="2017-09" db="EMBL/GenBank/DDBJ databases">
        <title>Depth-based differentiation of microbial function through sediment-hosted aquifers and enrichment of novel symbionts in the deep terrestrial subsurface.</title>
        <authorList>
            <person name="Probst A.J."/>
            <person name="Ladd B."/>
            <person name="Jarett J.K."/>
            <person name="Geller-Mcgrath D.E."/>
            <person name="Sieber C.M."/>
            <person name="Emerson J.B."/>
            <person name="Anantharaman K."/>
            <person name="Thomas B.C."/>
            <person name="Malmstrom R."/>
            <person name="Stieglmeier M."/>
            <person name="Klingl A."/>
            <person name="Woyke T."/>
            <person name="Ryan C.M."/>
            <person name="Banfield J.F."/>
        </authorList>
    </citation>
    <scope>NUCLEOTIDE SEQUENCE [LARGE SCALE GENOMIC DNA]</scope>
    <source>
        <strain evidence="5">CG23_combo_of_CG06-09_8_20_14_all_39_17</strain>
    </source>
</reference>
<dbReference type="AlphaFoldDB" id="A0A2G9YU60"/>
<dbReference type="InterPro" id="IPR023803">
    <property type="entry name" value="Ribosomal_bS16_dom_sf"/>
</dbReference>
<feature type="region of interest" description="Disordered" evidence="4">
    <location>
        <begin position="83"/>
        <end position="126"/>
    </location>
</feature>
<dbReference type="GO" id="GO:0003735">
    <property type="term" value="F:structural constituent of ribosome"/>
    <property type="evidence" value="ECO:0007669"/>
    <property type="project" value="InterPro"/>
</dbReference>
<dbReference type="Gene3D" id="3.30.1320.10">
    <property type="match status" value="1"/>
</dbReference>
<dbReference type="HAMAP" id="MF_00385">
    <property type="entry name" value="Ribosomal_bS16"/>
    <property type="match status" value="1"/>
</dbReference>